<proteinExistence type="predicted"/>
<accession>A0ABN2PN73</accession>
<dbReference type="InterPro" id="IPR027381">
    <property type="entry name" value="LytR/CpsA/Psr_C"/>
</dbReference>
<evidence type="ECO:0000313" key="4">
    <source>
        <dbReference type="Proteomes" id="UP001501303"/>
    </source>
</evidence>
<feature type="region of interest" description="Disordered" evidence="1">
    <location>
        <begin position="67"/>
        <end position="98"/>
    </location>
</feature>
<evidence type="ECO:0000259" key="2">
    <source>
        <dbReference type="Pfam" id="PF13399"/>
    </source>
</evidence>
<evidence type="ECO:0000313" key="3">
    <source>
        <dbReference type="EMBL" id="GAA1924888.1"/>
    </source>
</evidence>
<dbReference type="Pfam" id="PF13399">
    <property type="entry name" value="LytR_C"/>
    <property type="match status" value="1"/>
</dbReference>
<gene>
    <name evidence="3" type="ORF">GCM10009716_36500</name>
</gene>
<dbReference type="Proteomes" id="UP001501303">
    <property type="component" value="Unassembled WGS sequence"/>
</dbReference>
<protein>
    <submittedName>
        <fullName evidence="3">LytR C-terminal domain-containing protein</fullName>
    </submittedName>
</protein>
<comment type="caution">
    <text evidence="3">The sequence shown here is derived from an EMBL/GenBank/DDBJ whole genome shotgun (WGS) entry which is preliminary data.</text>
</comment>
<feature type="domain" description="LytR/CpsA/Psr regulator C-terminal" evidence="2">
    <location>
        <begin position="106"/>
        <end position="197"/>
    </location>
</feature>
<dbReference type="Gene3D" id="3.30.70.2390">
    <property type="match status" value="1"/>
</dbReference>
<name>A0ABN2PN73_9ACTN</name>
<organism evidence="3 4">
    <name type="scientific">Streptomyces sodiiphilus</name>
    <dbReference type="NCBI Taxonomy" id="226217"/>
    <lineage>
        <taxon>Bacteria</taxon>
        <taxon>Bacillati</taxon>
        <taxon>Actinomycetota</taxon>
        <taxon>Actinomycetes</taxon>
        <taxon>Kitasatosporales</taxon>
        <taxon>Streptomycetaceae</taxon>
        <taxon>Streptomyces</taxon>
    </lineage>
</organism>
<evidence type="ECO:0000256" key="1">
    <source>
        <dbReference type="SAM" id="MobiDB-lite"/>
    </source>
</evidence>
<keyword evidence="4" id="KW-1185">Reference proteome</keyword>
<dbReference type="EMBL" id="BAAAMJ010000038">
    <property type="protein sequence ID" value="GAA1924888.1"/>
    <property type="molecule type" value="Genomic_DNA"/>
</dbReference>
<sequence>MSMLTPPGLSGKKYRITGDRYPRMRRPRRRRAVLAVAAAAAGLGLLGFGTLQLVDIFSGNAEPVAEAREKDDEECAPGARAASGEDAGGSTAGATAPAVLPEPEAITVNVYNATRLPGLARDTAEALEERGFVIGEVDNAPEELQDGVDGTGLLLATEEGRESGALAVLGAHLAGTETGLATGREGPEIDLVLGNEFEELADAEAAGERLALLVTAAAEPPSRC</sequence>
<dbReference type="RefSeq" id="WP_344263703.1">
    <property type="nucleotide sequence ID" value="NZ_BAAAMJ010000038.1"/>
</dbReference>
<reference evidence="3 4" key="1">
    <citation type="journal article" date="2019" name="Int. J. Syst. Evol. Microbiol.">
        <title>The Global Catalogue of Microorganisms (GCM) 10K type strain sequencing project: providing services to taxonomists for standard genome sequencing and annotation.</title>
        <authorList>
            <consortium name="The Broad Institute Genomics Platform"/>
            <consortium name="The Broad Institute Genome Sequencing Center for Infectious Disease"/>
            <person name="Wu L."/>
            <person name="Ma J."/>
        </authorList>
    </citation>
    <scope>NUCLEOTIDE SEQUENCE [LARGE SCALE GENOMIC DNA]</scope>
    <source>
        <strain evidence="3 4">JCM 13581</strain>
    </source>
</reference>